<protein>
    <submittedName>
        <fullName evidence="1">Uncharacterized protein</fullName>
    </submittedName>
</protein>
<gene>
    <name evidence="1" type="ORF">F4Y60_12035</name>
</gene>
<proteinExistence type="predicted"/>
<evidence type="ECO:0000313" key="1">
    <source>
        <dbReference type="EMBL" id="MXY34791.1"/>
    </source>
</evidence>
<dbReference type="EMBL" id="VXRY01000492">
    <property type="protein sequence ID" value="MXY34791.1"/>
    <property type="molecule type" value="Genomic_DNA"/>
</dbReference>
<accession>A0A6B0Y1Z5</accession>
<reference evidence="1" key="1">
    <citation type="submission" date="2019-09" db="EMBL/GenBank/DDBJ databases">
        <title>Characterisation of the sponge microbiome using genome-centric metagenomics.</title>
        <authorList>
            <person name="Engelberts J.P."/>
            <person name="Robbins S.J."/>
            <person name="De Goeij J.M."/>
            <person name="Aranda M."/>
            <person name="Bell S.C."/>
            <person name="Webster N.S."/>
        </authorList>
    </citation>
    <scope>NUCLEOTIDE SEQUENCE</scope>
    <source>
        <strain evidence="1">SB0664_bin_43</strain>
    </source>
</reference>
<name>A0A6B0Y1Z5_9RHOB</name>
<sequence length="65" mass="7004">MLDEANAWNQRLRPGHDTTLANVDGHRNQSLAMTAKLSARRGEVVTLPADPSKLVNAPALGCHDT</sequence>
<dbReference type="AlphaFoldDB" id="A0A6B0Y1Z5"/>
<comment type="caution">
    <text evidence="1">The sequence shown here is derived from an EMBL/GenBank/DDBJ whole genome shotgun (WGS) entry which is preliminary data.</text>
</comment>
<organism evidence="1">
    <name type="scientific">Boseongicola sp. SB0664_bin_43</name>
    <dbReference type="NCBI Taxonomy" id="2604844"/>
    <lineage>
        <taxon>Bacteria</taxon>
        <taxon>Pseudomonadati</taxon>
        <taxon>Pseudomonadota</taxon>
        <taxon>Alphaproteobacteria</taxon>
        <taxon>Rhodobacterales</taxon>
        <taxon>Paracoccaceae</taxon>
        <taxon>Boseongicola</taxon>
    </lineage>
</organism>